<dbReference type="Proteomes" id="UP000015104">
    <property type="component" value="Unassembled WGS sequence"/>
</dbReference>
<sequence>MSLSNRRTGLSIAFLVLVVLQLVLVNYYVSQVEGSRRRLLKIKKLAALALLMKHSKKKKFGVLPVPIPIPLPLELEAKSWPKQSWPAPSWPAPSWPSVPSWEPSWPSHDNWGAASSYQPSASYGPQPASYGADSYSAGPVNNYGGAPSGW</sequence>
<evidence type="ECO:0000256" key="1">
    <source>
        <dbReference type="SAM" id="MobiDB-lite"/>
    </source>
</evidence>
<keyword evidence="2" id="KW-1133">Transmembrane helix</keyword>
<feature type="transmembrane region" description="Helical" evidence="2">
    <location>
        <begin position="12"/>
        <end position="29"/>
    </location>
</feature>
<proteinExistence type="predicted"/>
<feature type="region of interest" description="Disordered" evidence="1">
    <location>
        <begin position="82"/>
        <end position="107"/>
    </location>
</feature>
<keyword evidence="2" id="KW-0812">Transmembrane</keyword>
<name>T1JX15_TETUR</name>
<keyword evidence="2" id="KW-0472">Membrane</keyword>
<dbReference type="EMBL" id="CAEY01000823">
    <property type="status" value="NOT_ANNOTATED_CDS"/>
    <property type="molecule type" value="Genomic_DNA"/>
</dbReference>
<accession>T1JX15</accession>
<evidence type="ECO:0000313" key="4">
    <source>
        <dbReference type="Proteomes" id="UP000015104"/>
    </source>
</evidence>
<dbReference type="EnsemblMetazoa" id="tetur02g10330.1">
    <property type="protein sequence ID" value="tetur02g10330.1"/>
    <property type="gene ID" value="tetur02g10330"/>
</dbReference>
<feature type="compositionally biased region" description="Low complexity" evidence="1">
    <location>
        <begin position="97"/>
        <end position="107"/>
    </location>
</feature>
<gene>
    <name evidence="3" type="primary">107371641</name>
</gene>
<evidence type="ECO:0000256" key="2">
    <source>
        <dbReference type="SAM" id="Phobius"/>
    </source>
</evidence>
<dbReference type="AlphaFoldDB" id="T1JX15"/>
<organism evidence="3 4">
    <name type="scientific">Tetranychus urticae</name>
    <name type="common">Two-spotted spider mite</name>
    <dbReference type="NCBI Taxonomy" id="32264"/>
    <lineage>
        <taxon>Eukaryota</taxon>
        <taxon>Metazoa</taxon>
        <taxon>Ecdysozoa</taxon>
        <taxon>Arthropoda</taxon>
        <taxon>Chelicerata</taxon>
        <taxon>Arachnida</taxon>
        <taxon>Acari</taxon>
        <taxon>Acariformes</taxon>
        <taxon>Trombidiformes</taxon>
        <taxon>Prostigmata</taxon>
        <taxon>Eleutherengona</taxon>
        <taxon>Raphignathae</taxon>
        <taxon>Tetranychoidea</taxon>
        <taxon>Tetranychidae</taxon>
        <taxon>Tetranychus</taxon>
    </lineage>
</organism>
<dbReference type="KEGG" id="tut:107371641"/>
<reference evidence="4" key="1">
    <citation type="submission" date="2011-08" db="EMBL/GenBank/DDBJ databases">
        <authorList>
            <person name="Rombauts S."/>
        </authorList>
    </citation>
    <scope>NUCLEOTIDE SEQUENCE</scope>
    <source>
        <strain evidence="4">London</strain>
    </source>
</reference>
<keyword evidence="4" id="KW-1185">Reference proteome</keyword>
<dbReference type="HOGENOM" id="CLU_1752051_0_0_1"/>
<reference evidence="3" key="2">
    <citation type="submission" date="2015-06" db="UniProtKB">
        <authorList>
            <consortium name="EnsemblMetazoa"/>
        </authorList>
    </citation>
    <scope>IDENTIFICATION</scope>
</reference>
<protein>
    <submittedName>
        <fullName evidence="3">Uncharacterized protein</fullName>
    </submittedName>
</protein>
<evidence type="ECO:0000313" key="3">
    <source>
        <dbReference type="EnsemblMetazoa" id="tetur02g10330.1"/>
    </source>
</evidence>